<proteinExistence type="predicted"/>
<gene>
    <name evidence="2" type="ORF">EVAR_42622_1</name>
</gene>
<evidence type="ECO:0000256" key="1">
    <source>
        <dbReference type="SAM" id="MobiDB-lite"/>
    </source>
</evidence>
<dbReference type="EMBL" id="BGZK01000669">
    <property type="protein sequence ID" value="GBP55446.1"/>
    <property type="molecule type" value="Genomic_DNA"/>
</dbReference>
<organism evidence="2 3">
    <name type="scientific">Eumeta variegata</name>
    <name type="common">Bagworm moth</name>
    <name type="synonym">Eumeta japonica</name>
    <dbReference type="NCBI Taxonomy" id="151549"/>
    <lineage>
        <taxon>Eukaryota</taxon>
        <taxon>Metazoa</taxon>
        <taxon>Ecdysozoa</taxon>
        <taxon>Arthropoda</taxon>
        <taxon>Hexapoda</taxon>
        <taxon>Insecta</taxon>
        <taxon>Pterygota</taxon>
        <taxon>Neoptera</taxon>
        <taxon>Endopterygota</taxon>
        <taxon>Lepidoptera</taxon>
        <taxon>Glossata</taxon>
        <taxon>Ditrysia</taxon>
        <taxon>Tineoidea</taxon>
        <taxon>Psychidae</taxon>
        <taxon>Oiketicinae</taxon>
        <taxon>Eumeta</taxon>
    </lineage>
</organism>
<keyword evidence="3" id="KW-1185">Reference proteome</keyword>
<sequence length="126" mass="14055">MPDYGSCTYRNCKFNRYRPAWPAPSGHRTTLCRGCYYAAWRKSLKLPSPRTIPKNTFDDQCRKNGRGGSYKGQKPRSVSALVFREAGGRRLTGPRPPAPRPVRGPLLSSIAPPAGPLSARRFTFLC</sequence>
<protein>
    <submittedName>
        <fullName evidence="2">Uncharacterized protein</fullName>
    </submittedName>
</protein>
<dbReference type="Proteomes" id="UP000299102">
    <property type="component" value="Unassembled WGS sequence"/>
</dbReference>
<evidence type="ECO:0000313" key="3">
    <source>
        <dbReference type="Proteomes" id="UP000299102"/>
    </source>
</evidence>
<dbReference type="AlphaFoldDB" id="A0A4C1WV93"/>
<accession>A0A4C1WV93</accession>
<comment type="caution">
    <text evidence="2">The sequence shown here is derived from an EMBL/GenBank/DDBJ whole genome shotgun (WGS) entry which is preliminary data.</text>
</comment>
<evidence type="ECO:0000313" key="2">
    <source>
        <dbReference type="EMBL" id="GBP55446.1"/>
    </source>
</evidence>
<reference evidence="2 3" key="1">
    <citation type="journal article" date="2019" name="Commun. Biol.">
        <title>The bagworm genome reveals a unique fibroin gene that provides high tensile strength.</title>
        <authorList>
            <person name="Kono N."/>
            <person name="Nakamura H."/>
            <person name="Ohtoshi R."/>
            <person name="Tomita M."/>
            <person name="Numata K."/>
            <person name="Arakawa K."/>
        </authorList>
    </citation>
    <scope>NUCLEOTIDE SEQUENCE [LARGE SCALE GENOMIC DNA]</scope>
</reference>
<feature type="region of interest" description="Disordered" evidence="1">
    <location>
        <begin position="51"/>
        <end position="110"/>
    </location>
</feature>
<name>A0A4C1WV93_EUMVA</name>